<dbReference type="EMBL" id="JAACXV010000085">
    <property type="protein sequence ID" value="KAF7283926.1"/>
    <property type="molecule type" value="Genomic_DNA"/>
</dbReference>
<dbReference type="Pfam" id="PF06679">
    <property type="entry name" value="DUF1180"/>
    <property type="match status" value="1"/>
</dbReference>
<protein>
    <submittedName>
        <fullName evidence="3">Uncharacterized protein</fullName>
    </submittedName>
</protein>
<keyword evidence="2" id="KW-0732">Signal</keyword>
<comment type="caution">
    <text evidence="3">The sequence shown here is derived from an EMBL/GenBank/DDBJ whole genome shotgun (WGS) entry which is preliminary data.</text>
</comment>
<reference evidence="3" key="1">
    <citation type="submission" date="2020-08" db="EMBL/GenBank/DDBJ databases">
        <title>Genome sequencing and assembly of the red palm weevil Rhynchophorus ferrugineus.</title>
        <authorList>
            <person name="Dias G.B."/>
            <person name="Bergman C.M."/>
            <person name="Manee M."/>
        </authorList>
    </citation>
    <scope>NUCLEOTIDE SEQUENCE</scope>
    <source>
        <strain evidence="3">AA-2017</strain>
        <tissue evidence="3">Whole larva</tissue>
    </source>
</reference>
<feature type="chain" id="PRO_5032496914" evidence="2">
    <location>
        <begin position="21"/>
        <end position="143"/>
    </location>
</feature>
<evidence type="ECO:0000256" key="2">
    <source>
        <dbReference type="SAM" id="SignalP"/>
    </source>
</evidence>
<dbReference type="AlphaFoldDB" id="A0A834IQ89"/>
<feature type="transmembrane region" description="Helical" evidence="1">
    <location>
        <begin position="70"/>
        <end position="91"/>
    </location>
</feature>
<organism evidence="3 4">
    <name type="scientific">Rhynchophorus ferrugineus</name>
    <name type="common">Red palm weevil</name>
    <name type="synonym">Curculio ferrugineus</name>
    <dbReference type="NCBI Taxonomy" id="354439"/>
    <lineage>
        <taxon>Eukaryota</taxon>
        <taxon>Metazoa</taxon>
        <taxon>Ecdysozoa</taxon>
        <taxon>Arthropoda</taxon>
        <taxon>Hexapoda</taxon>
        <taxon>Insecta</taxon>
        <taxon>Pterygota</taxon>
        <taxon>Neoptera</taxon>
        <taxon>Endopterygota</taxon>
        <taxon>Coleoptera</taxon>
        <taxon>Polyphaga</taxon>
        <taxon>Cucujiformia</taxon>
        <taxon>Curculionidae</taxon>
        <taxon>Dryophthorinae</taxon>
        <taxon>Rhynchophorus</taxon>
    </lineage>
</organism>
<proteinExistence type="predicted"/>
<gene>
    <name evidence="3" type="ORF">GWI33_022754</name>
</gene>
<keyword evidence="1" id="KW-0812">Transmembrane</keyword>
<feature type="signal peptide" evidence="2">
    <location>
        <begin position="1"/>
        <end position="20"/>
    </location>
</feature>
<keyword evidence="1" id="KW-0472">Membrane</keyword>
<keyword evidence="1" id="KW-1133">Transmembrane helix</keyword>
<sequence>MFKCVCSAIFIFKWLIFVNGYGKEIFPKNNSVTERAEKEDNLPKKVLNISGTNLITKKEEVEDDYMNTGAIIRALLVFAAIGIIFLLYVCYKTYRHNTVDKRCVVIQKYGVRQRRSDMEMVPLPLSDDEDDETVFDLTTNVGR</sequence>
<keyword evidence="4" id="KW-1185">Reference proteome</keyword>
<dbReference type="OrthoDB" id="5917722at2759"/>
<evidence type="ECO:0000313" key="4">
    <source>
        <dbReference type="Proteomes" id="UP000625711"/>
    </source>
</evidence>
<dbReference type="Proteomes" id="UP000625711">
    <property type="component" value="Unassembled WGS sequence"/>
</dbReference>
<evidence type="ECO:0000313" key="3">
    <source>
        <dbReference type="EMBL" id="KAF7283926.1"/>
    </source>
</evidence>
<evidence type="ECO:0000256" key="1">
    <source>
        <dbReference type="SAM" id="Phobius"/>
    </source>
</evidence>
<name>A0A834IQ89_RHYFE</name>
<accession>A0A834IQ89</accession>